<reference evidence="8 9" key="1">
    <citation type="submission" date="2017-06" db="EMBL/GenBank/DDBJ databases">
        <title>Ant-infecting Ophiocordyceps genomes reveal a high diversity of potential behavioral manipulation genes and a possible major role for enterotoxins.</title>
        <authorList>
            <person name="De Bekker C."/>
            <person name="Evans H.C."/>
            <person name="Brachmann A."/>
            <person name="Hughes D.P."/>
        </authorList>
    </citation>
    <scope>NUCLEOTIDE SEQUENCE [LARGE SCALE GENOMIC DNA]</scope>
    <source>
        <strain evidence="8 9">1348a</strain>
    </source>
</reference>
<evidence type="ECO:0000313" key="9">
    <source>
        <dbReference type="Proteomes" id="UP000224854"/>
    </source>
</evidence>
<comment type="caution">
    <text evidence="8">The sequence shown here is derived from an EMBL/GenBank/DDBJ whole genome shotgun (WGS) entry which is preliminary data.</text>
</comment>
<comment type="subcellular location">
    <subcellularLocation>
        <location evidence="1">Mitochondrion</location>
    </subcellularLocation>
</comment>
<organism evidence="8 9">
    <name type="scientific">Ophiocordyceps australis</name>
    <dbReference type="NCBI Taxonomy" id="1399860"/>
    <lineage>
        <taxon>Eukaryota</taxon>
        <taxon>Fungi</taxon>
        <taxon>Dikarya</taxon>
        <taxon>Ascomycota</taxon>
        <taxon>Pezizomycotina</taxon>
        <taxon>Sordariomycetes</taxon>
        <taxon>Hypocreomycetidae</taxon>
        <taxon>Hypocreales</taxon>
        <taxon>Ophiocordycipitaceae</taxon>
        <taxon>Ophiocordyceps</taxon>
    </lineage>
</organism>
<dbReference type="Pfam" id="PF10236">
    <property type="entry name" value="DAP3"/>
    <property type="match status" value="1"/>
</dbReference>
<evidence type="ECO:0000256" key="6">
    <source>
        <dbReference type="ARBA" id="ARBA00023274"/>
    </source>
</evidence>
<keyword evidence="9" id="KW-1185">Reference proteome</keyword>
<proteinExistence type="inferred from homology"/>
<dbReference type="Proteomes" id="UP000224854">
    <property type="component" value="Unassembled WGS sequence"/>
</dbReference>
<dbReference type="OrthoDB" id="274828at2759"/>
<dbReference type="EMBL" id="NJEU01000050">
    <property type="protein sequence ID" value="PHH82606.1"/>
    <property type="molecule type" value="Genomic_DNA"/>
</dbReference>
<gene>
    <name evidence="8" type="ORF">CDD82_5450</name>
</gene>
<comment type="similarity">
    <text evidence="2">Belongs to the mitochondrion-specific ribosomal protein mS29 family.</text>
</comment>
<evidence type="ECO:0000256" key="1">
    <source>
        <dbReference type="ARBA" id="ARBA00004173"/>
    </source>
</evidence>
<evidence type="ECO:0000256" key="7">
    <source>
        <dbReference type="ARBA" id="ARBA00035140"/>
    </source>
</evidence>
<dbReference type="AlphaFoldDB" id="A0A2C5ZRH8"/>
<evidence type="ECO:0000256" key="2">
    <source>
        <dbReference type="ARBA" id="ARBA00009863"/>
    </source>
</evidence>
<evidence type="ECO:0000256" key="4">
    <source>
        <dbReference type="ARBA" id="ARBA00022980"/>
    </source>
</evidence>
<keyword evidence="3" id="KW-0809">Transit peptide</keyword>
<dbReference type="GO" id="GO:0005763">
    <property type="term" value="C:mitochondrial small ribosomal subunit"/>
    <property type="evidence" value="ECO:0007669"/>
    <property type="project" value="TreeGrafter"/>
</dbReference>
<evidence type="ECO:0000256" key="5">
    <source>
        <dbReference type="ARBA" id="ARBA00023128"/>
    </source>
</evidence>
<dbReference type="PANTHER" id="PTHR12810">
    <property type="entry name" value="MITOCHONDRIAL 28S RIBOSOMAL PROTEIN S29"/>
    <property type="match status" value="1"/>
</dbReference>
<keyword evidence="4" id="KW-0689">Ribosomal protein</keyword>
<accession>A0A2C5ZRH8</accession>
<keyword evidence="5" id="KW-0496">Mitochondrion</keyword>
<sequence length="468" mass="51914">MASAAPLRCLASLTARHLVPNLSRLHIQRAGISSSSRLLRTETSQTVRSRRDLLRLKPVHVQQYKKKQKPAAALVKRPAPGERKAYRKRVQLSNQSALPVTGLSLVDRDTLADSKNSGQVVALPAPVVDQLHALEAFKAGQTWGLFKRPHFLVRSETVQMASRMNAAAEAKETLRCILTGSRWTGKSTMMVQAMTHALVNDWVVIHIHEGQDLSNGLTDYQLLKGSEPLQFSQPTYCLNLLKKIYAANRGVLERLPLQLDASHKATLKASTTIADLISNTKEIEYAWPVFQAMWSELLLPGRPRLLLTLDGLSHINRVSKYHDPSFKPIHSHDLALVATFCHALSGRTPLPNGGAVIAATSGNNTFSVPSQELAIAQREAAQADKEIPQPNPYERHYDDRVYQTLREAWVLRVEGISRPEARSLLEYWGASGLIRAKLDSRAITEKWTLGGHGVVGEMERATLVTMNL</sequence>
<dbReference type="InterPro" id="IPR019368">
    <property type="entry name" value="Ribosomal_mS29"/>
</dbReference>
<evidence type="ECO:0000313" key="8">
    <source>
        <dbReference type="EMBL" id="PHH82606.1"/>
    </source>
</evidence>
<name>A0A2C5ZRH8_9HYPO</name>
<keyword evidence="6" id="KW-0687">Ribonucleoprotein</keyword>
<protein>
    <recommendedName>
        <fullName evidence="7">Small ribosomal subunit protein mS29</fullName>
    </recommendedName>
</protein>
<dbReference type="PANTHER" id="PTHR12810:SF0">
    <property type="entry name" value="SMALL RIBOSOMAL SUBUNIT PROTEIN MS29"/>
    <property type="match status" value="1"/>
</dbReference>
<evidence type="ECO:0000256" key="3">
    <source>
        <dbReference type="ARBA" id="ARBA00022946"/>
    </source>
</evidence>
<dbReference type="GO" id="GO:0003735">
    <property type="term" value="F:structural constituent of ribosome"/>
    <property type="evidence" value="ECO:0007669"/>
    <property type="project" value="TreeGrafter"/>
</dbReference>